<sequence length="195" mass="22767">MNQSKPSLQTDPESWVDDHGDALFRFALARVGKVDIAEELVQETFLSALRAADNFRGDSQGRTWLVSILKRKIIDYFRSKKRDSSSLLGQQDDSWLESLFDTRGQWKNAPQTWGTQPETALETEEFWGVFENCLNKIPKRMATTFRLRELDNYSAEDVCKELQLSTSNLWVVLHRARMRLWKCLDLNWFNGEQRS</sequence>
<dbReference type="AlphaFoldDB" id="A0A518FWE1"/>
<feature type="domain" description="RNA polymerase sigma-70 region 2" evidence="7">
    <location>
        <begin position="16"/>
        <end position="82"/>
    </location>
</feature>
<comment type="similarity">
    <text evidence="1 6">Belongs to the sigma-70 factor family. ECF subfamily.</text>
</comment>
<dbReference type="Proteomes" id="UP000320839">
    <property type="component" value="Chromosome"/>
</dbReference>
<dbReference type="InterPro" id="IPR013249">
    <property type="entry name" value="RNA_pol_sigma70_r4_t2"/>
</dbReference>
<dbReference type="InterPro" id="IPR013324">
    <property type="entry name" value="RNA_pol_sigma_r3/r4-like"/>
</dbReference>
<dbReference type="NCBIfam" id="TIGR02937">
    <property type="entry name" value="sigma70-ECF"/>
    <property type="match status" value="1"/>
</dbReference>
<evidence type="ECO:0000256" key="2">
    <source>
        <dbReference type="ARBA" id="ARBA00023015"/>
    </source>
</evidence>
<evidence type="ECO:0000259" key="7">
    <source>
        <dbReference type="Pfam" id="PF04542"/>
    </source>
</evidence>
<gene>
    <name evidence="9" type="primary">sigX</name>
    <name evidence="9" type="ORF">Pan153_52760</name>
</gene>
<dbReference type="PANTHER" id="PTHR43133">
    <property type="entry name" value="RNA POLYMERASE ECF-TYPE SIGMA FACTO"/>
    <property type="match status" value="1"/>
</dbReference>
<evidence type="ECO:0000313" key="10">
    <source>
        <dbReference type="Proteomes" id="UP000320839"/>
    </source>
</evidence>
<evidence type="ECO:0000256" key="4">
    <source>
        <dbReference type="ARBA" id="ARBA00023125"/>
    </source>
</evidence>
<dbReference type="GO" id="GO:0006352">
    <property type="term" value="P:DNA-templated transcription initiation"/>
    <property type="evidence" value="ECO:0007669"/>
    <property type="project" value="InterPro"/>
</dbReference>
<dbReference type="InterPro" id="IPR014289">
    <property type="entry name" value="RNA_pol_sigma-24-rel"/>
</dbReference>
<dbReference type="GO" id="GO:0016987">
    <property type="term" value="F:sigma factor activity"/>
    <property type="evidence" value="ECO:0007669"/>
    <property type="project" value="UniProtKB-KW"/>
</dbReference>
<keyword evidence="4 6" id="KW-0238">DNA-binding</keyword>
<dbReference type="GO" id="GO:0003677">
    <property type="term" value="F:DNA binding"/>
    <property type="evidence" value="ECO:0007669"/>
    <property type="project" value="UniProtKB-KW"/>
</dbReference>
<reference evidence="9 10" key="1">
    <citation type="submission" date="2019-02" db="EMBL/GenBank/DDBJ databases">
        <title>Deep-cultivation of Planctomycetes and their phenomic and genomic characterization uncovers novel biology.</title>
        <authorList>
            <person name="Wiegand S."/>
            <person name="Jogler M."/>
            <person name="Boedeker C."/>
            <person name="Pinto D."/>
            <person name="Vollmers J."/>
            <person name="Rivas-Marin E."/>
            <person name="Kohn T."/>
            <person name="Peeters S.H."/>
            <person name="Heuer A."/>
            <person name="Rast P."/>
            <person name="Oberbeckmann S."/>
            <person name="Bunk B."/>
            <person name="Jeske O."/>
            <person name="Meyerdierks A."/>
            <person name="Storesund J.E."/>
            <person name="Kallscheuer N."/>
            <person name="Luecker S."/>
            <person name="Lage O.M."/>
            <person name="Pohl T."/>
            <person name="Merkel B.J."/>
            <person name="Hornburger P."/>
            <person name="Mueller R.-W."/>
            <person name="Bruemmer F."/>
            <person name="Labrenz M."/>
            <person name="Spormann A.M."/>
            <person name="Op den Camp H."/>
            <person name="Overmann J."/>
            <person name="Amann R."/>
            <person name="Jetten M.S.M."/>
            <person name="Mascher T."/>
            <person name="Medema M.H."/>
            <person name="Devos D.P."/>
            <person name="Kaster A.-K."/>
            <person name="Ovreas L."/>
            <person name="Rohde M."/>
            <person name="Galperin M.Y."/>
            <person name="Jogler C."/>
        </authorList>
    </citation>
    <scope>NUCLEOTIDE SEQUENCE [LARGE SCALE GENOMIC DNA]</scope>
    <source>
        <strain evidence="9 10">Pan153</strain>
    </source>
</reference>
<dbReference type="PANTHER" id="PTHR43133:SF8">
    <property type="entry name" value="RNA POLYMERASE SIGMA FACTOR HI_1459-RELATED"/>
    <property type="match status" value="1"/>
</dbReference>
<evidence type="ECO:0000259" key="8">
    <source>
        <dbReference type="Pfam" id="PF08281"/>
    </source>
</evidence>
<evidence type="ECO:0000256" key="5">
    <source>
        <dbReference type="ARBA" id="ARBA00023163"/>
    </source>
</evidence>
<keyword evidence="3 6" id="KW-0731">Sigma factor</keyword>
<dbReference type="Pfam" id="PF04542">
    <property type="entry name" value="Sigma70_r2"/>
    <property type="match status" value="1"/>
</dbReference>
<dbReference type="InterPro" id="IPR014284">
    <property type="entry name" value="RNA_pol_sigma-70_dom"/>
</dbReference>
<dbReference type="PROSITE" id="PS01063">
    <property type="entry name" value="SIGMA70_ECF"/>
    <property type="match status" value="1"/>
</dbReference>
<dbReference type="OrthoDB" id="9803470at2"/>
<name>A0A518FWE1_9PLAN</name>
<evidence type="ECO:0000256" key="3">
    <source>
        <dbReference type="ARBA" id="ARBA00023082"/>
    </source>
</evidence>
<dbReference type="RefSeq" id="WP_145458882.1">
    <property type="nucleotide sequence ID" value="NZ_CP036317.1"/>
</dbReference>
<dbReference type="SUPFAM" id="SSF88659">
    <property type="entry name" value="Sigma3 and sigma4 domains of RNA polymerase sigma factors"/>
    <property type="match status" value="1"/>
</dbReference>
<protein>
    <recommendedName>
        <fullName evidence="6">RNA polymerase sigma factor</fullName>
    </recommendedName>
</protein>
<dbReference type="Pfam" id="PF08281">
    <property type="entry name" value="Sigma70_r4_2"/>
    <property type="match status" value="1"/>
</dbReference>
<dbReference type="Gene3D" id="1.10.10.10">
    <property type="entry name" value="Winged helix-like DNA-binding domain superfamily/Winged helix DNA-binding domain"/>
    <property type="match status" value="1"/>
</dbReference>
<dbReference type="InterPro" id="IPR039425">
    <property type="entry name" value="RNA_pol_sigma-70-like"/>
</dbReference>
<dbReference type="InterPro" id="IPR013325">
    <property type="entry name" value="RNA_pol_sigma_r2"/>
</dbReference>
<proteinExistence type="inferred from homology"/>
<dbReference type="Gene3D" id="1.10.1740.10">
    <property type="match status" value="1"/>
</dbReference>
<keyword evidence="2 6" id="KW-0805">Transcription regulation</keyword>
<evidence type="ECO:0000256" key="6">
    <source>
        <dbReference type="RuleBase" id="RU000716"/>
    </source>
</evidence>
<dbReference type="SUPFAM" id="SSF88946">
    <property type="entry name" value="Sigma2 domain of RNA polymerase sigma factors"/>
    <property type="match status" value="1"/>
</dbReference>
<dbReference type="InterPro" id="IPR036388">
    <property type="entry name" value="WH-like_DNA-bd_sf"/>
</dbReference>
<dbReference type="NCBIfam" id="TIGR02943">
    <property type="entry name" value="Sig70_famx1"/>
    <property type="match status" value="1"/>
</dbReference>
<keyword evidence="5 6" id="KW-0804">Transcription</keyword>
<dbReference type="InterPro" id="IPR007627">
    <property type="entry name" value="RNA_pol_sigma70_r2"/>
</dbReference>
<organism evidence="9 10">
    <name type="scientific">Gimesia panareensis</name>
    <dbReference type="NCBI Taxonomy" id="2527978"/>
    <lineage>
        <taxon>Bacteria</taxon>
        <taxon>Pseudomonadati</taxon>
        <taxon>Planctomycetota</taxon>
        <taxon>Planctomycetia</taxon>
        <taxon>Planctomycetales</taxon>
        <taxon>Planctomycetaceae</taxon>
        <taxon>Gimesia</taxon>
    </lineage>
</organism>
<evidence type="ECO:0000256" key="1">
    <source>
        <dbReference type="ARBA" id="ARBA00010641"/>
    </source>
</evidence>
<dbReference type="EMBL" id="CP036317">
    <property type="protein sequence ID" value="QDV20600.1"/>
    <property type="molecule type" value="Genomic_DNA"/>
</dbReference>
<feature type="domain" description="RNA polymerase sigma factor 70 region 4 type 2" evidence="8">
    <location>
        <begin position="130"/>
        <end position="180"/>
    </location>
</feature>
<evidence type="ECO:0000313" key="9">
    <source>
        <dbReference type="EMBL" id="QDV20600.1"/>
    </source>
</evidence>
<dbReference type="InterPro" id="IPR000838">
    <property type="entry name" value="RNA_pol_sigma70_ECF_CS"/>
</dbReference>
<accession>A0A518FWE1</accession>